<organism evidence="2 3">
    <name type="scientific">Parasitella parasitica</name>
    <dbReference type="NCBI Taxonomy" id="35722"/>
    <lineage>
        <taxon>Eukaryota</taxon>
        <taxon>Fungi</taxon>
        <taxon>Fungi incertae sedis</taxon>
        <taxon>Mucoromycota</taxon>
        <taxon>Mucoromycotina</taxon>
        <taxon>Mucoromycetes</taxon>
        <taxon>Mucorales</taxon>
        <taxon>Mucorineae</taxon>
        <taxon>Mucoraceae</taxon>
        <taxon>Parasitella</taxon>
    </lineage>
</organism>
<reference evidence="2 3" key="1">
    <citation type="submission" date="2014-09" db="EMBL/GenBank/DDBJ databases">
        <authorList>
            <person name="Ellenberger Sabrina"/>
        </authorList>
    </citation>
    <scope>NUCLEOTIDE SEQUENCE [LARGE SCALE GENOMIC DNA]</scope>
    <source>
        <strain evidence="2 3">CBS 412.66</strain>
    </source>
</reference>
<protein>
    <submittedName>
        <fullName evidence="2">Uncharacterized protein</fullName>
    </submittedName>
</protein>
<evidence type="ECO:0000313" key="2">
    <source>
        <dbReference type="EMBL" id="CEP19598.1"/>
    </source>
</evidence>
<accession>A0A0B7NWA4</accession>
<dbReference type="OrthoDB" id="2405215at2759"/>
<dbReference type="AlphaFoldDB" id="A0A0B7NWA4"/>
<keyword evidence="1" id="KW-1133">Transmembrane helix</keyword>
<evidence type="ECO:0000256" key="1">
    <source>
        <dbReference type="SAM" id="Phobius"/>
    </source>
</evidence>
<name>A0A0B7NWA4_9FUNG</name>
<feature type="transmembrane region" description="Helical" evidence="1">
    <location>
        <begin position="112"/>
        <end position="130"/>
    </location>
</feature>
<keyword evidence="1" id="KW-0472">Membrane</keyword>
<feature type="transmembrane region" description="Helical" evidence="1">
    <location>
        <begin position="195"/>
        <end position="218"/>
    </location>
</feature>
<sequence length="276" mass="31560">MDINLHIPTTGSGLLWHRVVNMKLSIFEFPHRFFIRPKPIESMLLFGIIFHLLRTLNTIITLTDAAAPDSVVRESLPFITINVCSIATAVYTQRGNYDMAQKFDDARNYQWMAYWLILTAWLLFAGLRLIKILKQLLHTQLEEGNAIAVDKIKNGLFKVRMIMSTSIFCLLTFSIIRFLYSIVSEYFSQYRKLNLAMSIFLMFDTTVAFTLVVATVIINPKAIGSLHLSPSIAAGLTAFQTTRIRYSSNRNMVPKDDPALIPSNDEIRHDSYMRIV</sequence>
<gene>
    <name evidence="2" type="primary">PARPA_13914.1 scaffold 47386</name>
</gene>
<dbReference type="Proteomes" id="UP000054107">
    <property type="component" value="Unassembled WGS sequence"/>
</dbReference>
<dbReference type="STRING" id="35722.A0A0B7NWA4"/>
<proteinExistence type="predicted"/>
<keyword evidence="1" id="KW-0812">Transmembrane</keyword>
<feature type="transmembrane region" description="Helical" evidence="1">
    <location>
        <begin position="161"/>
        <end position="183"/>
    </location>
</feature>
<keyword evidence="3" id="KW-1185">Reference proteome</keyword>
<dbReference type="EMBL" id="LN734054">
    <property type="protein sequence ID" value="CEP19598.1"/>
    <property type="molecule type" value="Genomic_DNA"/>
</dbReference>
<evidence type="ECO:0000313" key="3">
    <source>
        <dbReference type="Proteomes" id="UP000054107"/>
    </source>
</evidence>